<keyword evidence="2" id="KW-1185">Reference proteome</keyword>
<gene>
    <name evidence="1" type="ORF">SAMN05216377_103395</name>
</gene>
<protein>
    <submittedName>
        <fullName evidence="1">Chromosome partitioning protein, ParB family</fullName>
    </submittedName>
</protein>
<accession>A0A1G7ISX9</accession>
<dbReference type="Proteomes" id="UP000198967">
    <property type="component" value="Unassembled WGS sequence"/>
</dbReference>
<organism evidence="1 2">
    <name type="scientific">Pseudonocardia oroxyli</name>
    <dbReference type="NCBI Taxonomy" id="366584"/>
    <lineage>
        <taxon>Bacteria</taxon>
        <taxon>Bacillati</taxon>
        <taxon>Actinomycetota</taxon>
        <taxon>Actinomycetes</taxon>
        <taxon>Pseudonocardiales</taxon>
        <taxon>Pseudonocardiaceae</taxon>
        <taxon>Pseudonocardia</taxon>
    </lineage>
</organism>
<evidence type="ECO:0000313" key="1">
    <source>
        <dbReference type="EMBL" id="SDF15777.1"/>
    </source>
</evidence>
<reference evidence="1 2" key="1">
    <citation type="submission" date="2016-10" db="EMBL/GenBank/DDBJ databases">
        <authorList>
            <person name="de Groot N.N."/>
        </authorList>
    </citation>
    <scope>NUCLEOTIDE SEQUENCE [LARGE SCALE GENOMIC DNA]</scope>
    <source>
        <strain evidence="1 2">CGMCC 4.3143</strain>
    </source>
</reference>
<proteinExistence type="predicted"/>
<evidence type="ECO:0000313" key="2">
    <source>
        <dbReference type="Proteomes" id="UP000198967"/>
    </source>
</evidence>
<dbReference type="STRING" id="366584.SAMN05216377_103395"/>
<dbReference type="AlphaFoldDB" id="A0A1G7ISX9"/>
<name>A0A1G7ISX9_PSEOR</name>
<feature type="non-terminal residue" evidence="1">
    <location>
        <position position="1"/>
    </location>
</feature>
<sequence>ARAELVEAGVEVIDRDLVTWPAARLDDHGIDAAEHASCPGHAAYLGHSFGIGERQPVAVFVCRDVLALGHVDATRAPAGQGRRLSEDEKAARRVVVERNKQWRSATVVRREWLRAFAARKTAPVGAERFVLTCLLAGDHPLRQAMEAGWPLLRDLLGLTSGESDRFRHGAQVAVLLEMVAAASPKRALLLCAAAVLCAWEDRTGPHTWRHHGADTARYLGQMAEWGYELSEIESYAITGEEPAAAAEVSSGE</sequence>
<dbReference type="EMBL" id="FNBE01000003">
    <property type="protein sequence ID" value="SDF15777.1"/>
    <property type="molecule type" value="Genomic_DNA"/>
</dbReference>